<accession>A0A9J7MQD0</accession>
<protein>
    <recommendedName>
        <fullName evidence="3">Coiled-coil domain-containing protein 172</fullName>
    </recommendedName>
</protein>
<dbReference type="Proteomes" id="UP000001554">
    <property type="component" value="Chromosome 4"/>
</dbReference>
<evidence type="ECO:0000256" key="1">
    <source>
        <dbReference type="ARBA" id="ARBA00004496"/>
    </source>
</evidence>
<evidence type="ECO:0000256" key="3">
    <source>
        <dbReference type="ARBA" id="ARBA00022327"/>
    </source>
</evidence>
<gene>
    <name evidence="9" type="primary">LOC118414972</name>
</gene>
<reference evidence="8" key="1">
    <citation type="journal article" date="2020" name="Nat. Ecol. Evol.">
        <title>Deeply conserved synteny resolves early events in vertebrate evolution.</title>
        <authorList>
            <person name="Simakov O."/>
            <person name="Marletaz F."/>
            <person name="Yue J.X."/>
            <person name="O'Connell B."/>
            <person name="Jenkins J."/>
            <person name="Brandt A."/>
            <person name="Calef R."/>
            <person name="Tung C.H."/>
            <person name="Huang T.K."/>
            <person name="Schmutz J."/>
            <person name="Satoh N."/>
            <person name="Yu J.K."/>
            <person name="Putnam N.H."/>
            <person name="Green R.E."/>
            <person name="Rokhsar D.S."/>
        </authorList>
    </citation>
    <scope>NUCLEOTIDE SEQUENCE [LARGE SCALE GENOMIC DNA]</scope>
    <source>
        <strain evidence="8">S238N-H82</strain>
    </source>
</reference>
<evidence type="ECO:0000256" key="7">
    <source>
        <dbReference type="SAM" id="MobiDB-lite"/>
    </source>
</evidence>
<organism evidence="8 9">
    <name type="scientific">Branchiostoma floridae</name>
    <name type="common">Florida lancelet</name>
    <name type="synonym">Amphioxus</name>
    <dbReference type="NCBI Taxonomy" id="7739"/>
    <lineage>
        <taxon>Eukaryota</taxon>
        <taxon>Metazoa</taxon>
        <taxon>Chordata</taxon>
        <taxon>Cephalochordata</taxon>
        <taxon>Leptocardii</taxon>
        <taxon>Amphioxiformes</taxon>
        <taxon>Branchiostomatidae</taxon>
        <taxon>Branchiostoma</taxon>
    </lineage>
</organism>
<dbReference type="AlphaFoldDB" id="A0A9J7MQD0"/>
<feature type="coiled-coil region" evidence="6">
    <location>
        <begin position="235"/>
        <end position="265"/>
    </location>
</feature>
<name>A0A9J7MQD0_BRAFL</name>
<keyword evidence="5 6" id="KW-0175">Coiled coil</keyword>
<dbReference type="InterPro" id="IPR029618">
    <property type="entry name" value="CCDC172"/>
</dbReference>
<dbReference type="PANTHER" id="PTHR22419:SF2">
    <property type="entry name" value="COILED-COIL DOMAIN-CONTAINING PROTEIN 172"/>
    <property type="match status" value="1"/>
</dbReference>
<feature type="coiled-coil region" evidence="6">
    <location>
        <begin position="17"/>
        <end position="44"/>
    </location>
</feature>
<feature type="region of interest" description="Disordered" evidence="7">
    <location>
        <begin position="128"/>
        <end position="176"/>
    </location>
</feature>
<evidence type="ECO:0000256" key="2">
    <source>
        <dbReference type="ARBA" id="ARBA00008975"/>
    </source>
</evidence>
<evidence type="ECO:0000256" key="6">
    <source>
        <dbReference type="SAM" id="Coils"/>
    </source>
</evidence>
<feature type="compositionally biased region" description="Polar residues" evidence="7">
    <location>
        <begin position="351"/>
        <end position="372"/>
    </location>
</feature>
<evidence type="ECO:0000313" key="9">
    <source>
        <dbReference type="RefSeq" id="XP_035675226.1"/>
    </source>
</evidence>
<dbReference type="RefSeq" id="XP_035675226.1">
    <property type="nucleotide sequence ID" value="XM_035819333.1"/>
</dbReference>
<feature type="region of interest" description="Disordered" evidence="7">
    <location>
        <begin position="274"/>
        <end position="400"/>
    </location>
</feature>
<feature type="compositionally biased region" description="Polar residues" evidence="7">
    <location>
        <begin position="274"/>
        <end position="286"/>
    </location>
</feature>
<dbReference type="GO" id="GO:0005737">
    <property type="term" value="C:cytoplasm"/>
    <property type="evidence" value="ECO:0007669"/>
    <property type="project" value="UniProtKB-SubCell"/>
</dbReference>
<comment type="similarity">
    <text evidence="2">Belongs to the CCDC172 family.</text>
</comment>
<feature type="compositionally biased region" description="Basic and acidic residues" evidence="7">
    <location>
        <begin position="128"/>
        <end position="144"/>
    </location>
</feature>
<feature type="compositionally biased region" description="Basic and acidic residues" evidence="7">
    <location>
        <begin position="287"/>
        <end position="296"/>
    </location>
</feature>
<dbReference type="GeneID" id="118414972"/>
<dbReference type="PANTHER" id="PTHR22419">
    <property type="entry name" value="COILED-COIL DOMAIN-CONTAINING PROTEIN 172"/>
    <property type="match status" value="1"/>
</dbReference>
<evidence type="ECO:0000313" key="8">
    <source>
        <dbReference type="Proteomes" id="UP000001554"/>
    </source>
</evidence>
<keyword evidence="8" id="KW-1185">Reference proteome</keyword>
<feature type="compositionally biased region" description="Basic and acidic residues" evidence="7">
    <location>
        <begin position="155"/>
        <end position="173"/>
    </location>
</feature>
<proteinExistence type="inferred from homology"/>
<sequence>MSLNVLFEQILHSEQRAQERRNLLNEVKTEIAKCQQKILETRDEQNSLQGKLVVKLQQLAEEELQLKWLETREAILIEQKQKLLKEKEGHEKQLEEVRKEVVKEREKFLSELKEFGLAYDLGGDGHVKRQESAKKEQQKLKIDEQQLENELSSYTEHKRELEEAEREKKRAEEEVASLRQKHSRLAQVLKEHHKRTADLELNKEELSQAPDMDPEFLRLKDELQVCKDDSMEAVCSALRQELRKLQQLKIKKEQEKREQEKAMLAEAVIIDSTGDNNTQDLSSSWDNDGHPDHDWAMDTGMGKSESVRKRPAAARNVPTRRPQMATGQKPNLGKLTRSIKEMKATEIRVSPRTQPRRSTPSQSASILKGQNSEEAERQGPVTRKPGLLRLPAAAKRVRFR</sequence>
<keyword evidence="4" id="KW-0963">Cytoplasm</keyword>
<evidence type="ECO:0000256" key="5">
    <source>
        <dbReference type="ARBA" id="ARBA00023054"/>
    </source>
</evidence>
<reference evidence="9" key="2">
    <citation type="submission" date="2025-08" db="UniProtKB">
        <authorList>
            <consortium name="RefSeq"/>
        </authorList>
    </citation>
    <scope>IDENTIFICATION</scope>
    <source>
        <strain evidence="9">S238N-H82</strain>
        <tissue evidence="9">Testes</tissue>
    </source>
</reference>
<evidence type="ECO:0000256" key="4">
    <source>
        <dbReference type="ARBA" id="ARBA00022490"/>
    </source>
</evidence>
<comment type="subcellular location">
    <subcellularLocation>
        <location evidence="1">Cytoplasm</location>
    </subcellularLocation>
</comment>